<dbReference type="RefSeq" id="WP_200355753.1">
    <property type="nucleotide sequence ID" value="NZ_JAENIL010000019.1"/>
</dbReference>
<dbReference type="GO" id="GO:0004553">
    <property type="term" value="F:hydrolase activity, hydrolyzing O-glycosyl compounds"/>
    <property type="evidence" value="ECO:0007669"/>
    <property type="project" value="InterPro"/>
</dbReference>
<dbReference type="PANTHER" id="PTHR42812:SF12">
    <property type="entry name" value="BETA-XYLOSIDASE-RELATED"/>
    <property type="match status" value="1"/>
</dbReference>
<comment type="caution">
    <text evidence="6">The sequence shown here is derived from an EMBL/GenBank/DDBJ whole genome shotgun (WGS) entry which is preliminary data.</text>
</comment>
<dbReference type="SUPFAM" id="SSF75005">
    <property type="entry name" value="Arabinanase/levansucrase/invertase"/>
    <property type="match status" value="1"/>
</dbReference>
<organism evidence="6 7">
    <name type="scientific">Pelagicoccus mobilis</name>
    <dbReference type="NCBI Taxonomy" id="415221"/>
    <lineage>
        <taxon>Bacteria</taxon>
        <taxon>Pseudomonadati</taxon>
        <taxon>Verrucomicrobiota</taxon>
        <taxon>Opitutia</taxon>
        <taxon>Puniceicoccales</taxon>
        <taxon>Pelagicoccaceae</taxon>
        <taxon>Pelagicoccus</taxon>
    </lineage>
</organism>
<evidence type="ECO:0000256" key="3">
    <source>
        <dbReference type="ARBA" id="ARBA00023295"/>
    </source>
</evidence>
<dbReference type="EMBL" id="JAENIL010000019">
    <property type="protein sequence ID" value="MBK1877541.1"/>
    <property type="molecule type" value="Genomic_DNA"/>
</dbReference>
<dbReference type="GO" id="GO:0005975">
    <property type="term" value="P:carbohydrate metabolic process"/>
    <property type="evidence" value="ECO:0007669"/>
    <property type="project" value="InterPro"/>
</dbReference>
<keyword evidence="3 4" id="KW-0326">Glycosidase</keyword>
<dbReference type="SUPFAM" id="SSF49464">
    <property type="entry name" value="Carboxypeptidase regulatory domain-like"/>
    <property type="match status" value="1"/>
</dbReference>
<dbReference type="PANTHER" id="PTHR42812">
    <property type="entry name" value="BETA-XYLOSIDASE"/>
    <property type="match status" value="1"/>
</dbReference>
<keyword evidence="5" id="KW-0732">Signal</keyword>
<proteinExistence type="inferred from homology"/>
<gene>
    <name evidence="6" type="ORF">JIN87_11730</name>
</gene>
<evidence type="ECO:0000313" key="7">
    <source>
        <dbReference type="Proteomes" id="UP000617628"/>
    </source>
</evidence>
<keyword evidence="7" id="KW-1185">Reference proteome</keyword>
<evidence type="ECO:0000256" key="4">
    <source>
        <dbReference type="RuleBase" id="RU361187"/>
    </source>
</evidence>
<dbReference type="InterPro" id="IPR051795">
    <property type="entry name" value="Glycosyl_Hydrlase_43"/>
</dbReference>
<dbReference type="CDD" id="cd08992">
    <property type="entry name" value="GH117"/>
    <property type="match status" value="1"/>
</dbReference>
<dbReference type="InterPro" id="IPR023296">
    <property type="entry name" value="Glyco_hydro_beta-prop_sf"/>
</dbReference>
<feature type="chain" id="PRO_5037726697" evidence="5">
    <location>
        <begin position="20"/>
        <end position="450"/>
    </location>
</feature>
<dbReference type="InterPro" id="IPR006710">
    <property type="entry name" value="Glyco_hydro_43"/>
</dbReference>
<protein>
    <submittedName>
        <fullName evidence="6">Family 43 glycosylhydrolase</fullName>
    </submittedName>
</protein>
<accession>A0A934RW22</accession>
<feature type="signal peptide" evidence="5">
    <location>
        <begin position="1"/>
        <end position="19"/>
    </location>
</feature>
<reference evidence="6" key="1">
    <citation type="submission" date="2021-01" db="EMBL/GenBank/DDBJ databases">
        <title>Modified the classification status of verrucomicrobia.</title>
        <authorList>
            <person name="Feng X."/>
        </authorList>
    </citation>
    <scope>NUCLEOTIDE SEQUENCE</scope>
    <source>
        <strain evidence="6">KCTC 13126</strain>
    </source>
</reference>
<evidence type="ECO:0000256" key="5">
    <source>
        <dbReference type="SAM" id="SignalP"/>
    </source>
</evidence>
<keyword evidence="2 4" id="KW-0378">Hydrolase</keyword>
<dbReference type="Gene3D" id="2.115.10.20">
    <property type="entry name" value="Glycosyl hydrolase domain, family 43"/>
    <property type="match status" value="1"/>
</dbReference>
<evidence type="ECO:0000313" key="6">
    <source>
        <dbReference type="EMBL" id="MBK1877541.1"/>
    </source>
</evidence>
<dbReference type="InterPro" id="IPR008969">
    <property type="entry name" value="CarboxyPept-like_regulatory"/>
</dbReference>
<evidence type="ECO:0000256" key="2">
    <source>
        <dbReference type="ARBA" id="ARBA00022801"/>
    </source>
</evidence>
<name>A0A934RW22_9BACT</name>
<dbReference type="AlphaFoldDB" id="A0A934RW22"/>
<comment type="similarity">
    <text evidence="1 4">Belongs to the glycosyl hydrolase 43 family.</text>
</comment>
<dbReference type="Pfam" id="PF04616">
    <property type="entry name" value="Glyco_hydro_43"/>
    <property type="match status" value="1"/>
</dbReference>
<sequence length="450" mass="51266">MKKLLGIMAVVSASMGLNAENGSPDFSGVVKNAETGEVIKNVRVADQNGEEFDMTDSQGRFSFSVDGAKPRILVFENVQYLIEEKEASDFEGGSTVELRPRKMSAATARWLEYLESEEAYNTLNFSEEDGWEIEFEEENLKGDLAPDPDLVRRDPSAVIKVDDLYYVYYTRGTRVREDGSEKFFPWDECDLWYATSKDGWEWKEMGPAVERGPAGSYDEQSVFTPEVLAHDGKFYLVYQCVVNPYVHRVKETVAMAVADSPNGPWRKSPKPILEPVSNGKWDPNGGDADILRLGNFDSHKTHDPCLMFYRDKFYLYYKGERIGEQRIFGQREIKWGVAIAENPEGPYVRSEYNPITNSGHEVCVWHYNGGIALIHTDDGPERHTVQWAPDGINFEITGRIGKTPKAFGLYRGGDHDKKPTEGIRWGLCHRYGGGFWRTSYNYIRRFDVKE</sequence>
<evidence type="ECO:0000256" key="1">
    <source>
        <dbReference type="ARBA" id="ARBA00009865"/>
    </source>
</evidence>
<dbReference type="Proteomes" id="UP000617628">
    <property type="component" value="Unassembled WGS sequence"/>
</dbReference>